<keyword evidence="1" id="KW-1133">Transmembrane helix</keyword>
<organism evidence="2 3">
    <name type="scientific">Paenibacillus glycanilyticus</name>
    <dbReference type="NCBI Taxonomy" id="126569"/>
    <lineage>
        <taxon>Bacteria</taxon>
        <taxon>Bacillati</taxon>
        <taxon>Bacillota</taxon>
        <taxon>Bacilli</taxon>
        <taxon>Bacillales</taxon>
        <taxon>Paenibacillaceae</taxon>
        <taxon>Paenibacillus</taxon>
    </lineage>
</organism>
<protein>
    <submittedName>
        <fullName evidence="2">Stage III sporulation protein AD</fullName>
    </submittedName>
</protein>
<feature type="transmembrane region" description="Helical" evidence="1">
    <location>
        <begin position="65"/>
        <end position="85"/>
    </location>
</feature>
<feature type="transmembrane region" description="Helical" evidence="1">
    <location>
        <begin position="106"/>
        <end position="127"/>
    </location>
</feature>
<evidence type="ECO:0000313" key="2">
    <source>
        <dbReference type="EMBL" id="GMK46334.1"/>
    </source>
</evidence>
<dbReference type="NCBIfam" id="TIGR02849">
    <property type="entry name" value="spore_III_AD"/>
    <property type="match status" value="1"/>
</dbReference>
<dbReference type="InterPro" id="IPR025664">
    <property type="entry name" value="Spore_III_AC/AD"/>
</dbReference>
<sequence>MEIIQIVGLGLIATILIIVVREQKPLFAFLLAAFTGLFIFIFLIGKIDSVIKVLEDLANRSGIPSIYLKTILKIIGIAYIVEFGAQIVRDAGQESIASRIEFAGKVLILVMAVPIISVIVETVIGLLPAGS</sequence>
<feature type="transmembrane region" description="Helical" evidence="1">
    <location>
        <begin position="26"/>
        <end position="45"/>
    </location>
</feature>
<evidence type="ECO:0000313" key="3">
    <source>
        <dbReference type="Proteomes" id="UP001285921"/>
    </source>
</evidence>
<dbReference type="RefSeq" id="WP_015843897.1">
    <property type="nucleotide sequence ID" value="NZ_BTCL01000011.1"/>
</dbReference>
<proteinExistence type="predicted"/>
<gene>
    <name evidence="2" type="primary">spoIIIAD</name>
    <name evidence="2" type="ORF">PghCCS26_34630</name>
</gene>
<keyword evidence="1" id="KW-0812">Transmembrane</keyword>
<reference evidence="2 3" key="1">
    <citation type="submission" date="2023-05" db="EMBL/GenBank/DDBJ databases">
        <title>Draft genome of Paenibacillus sp. CCS26.</title>
        <authorList>
            <person name="Akita H."/>
            <person name="Shinto Y."/>
            <person name="Kimura Z."/>
        </authorList>
    </citation>
    <scope>NUCLEOTIDE SEQUENCE [LARGE SCALE GENOMIC DNA]</scope>
    <source>
        <strain evidence="2 3">CCS26</strain>
    </source>
</reference>
<dbReference type="Pfam" id="PF06686">
    <property type="entry name" value="SpoIIIAC"/>
    <property type="match status" value="2"/>
</dbReference>
<keyword evidence="3" id="KW-1185">Reference proteome</keyword>
<evidence type="ECO:0000256" key="1">
    <source>
        <dbReference type="SAM" id="Phobius"/>
    </source>
</evidence>
<name>A0ABQ6NQP6_9BACL</name>
<feature type="transmembrane region" description="Helical" evidence="1">
    <location>
        <begin position="6"/>
        <end position="21"/>
    </location>
</feature>
<keyword evidence="1" id="KW-0472">Membrane</keyword>
<dbReference type="EMBL" id="BTCL01000011">
    <property type="protein sequence ID" value="GMK46334.1"/>
    <property type="molecule type" value="Genomic_DNA"/>
</dbReference>
<comment type="caution">
    <text evidence="2">The sequence shown here is derived from an EMBL/GenBank/DDBJ whole genome shotgun (WGS) entry which is preliminary data.</text>
</comment>
<accession>A0ABQ6NQP6</accession>
<dbReference type="Proteomes" id="UP001285921">
    <property type="component" value="Unassembled WGS sequence"/>
</dbReference>
<dbReference type="InterPro" id="IPR014211">
    <property type="entry name" value="Spore_III_AD"/>
</dbReference>